<dbReference type="RefSeq" id="WP_220209132.1">
    <property type="nucleotide sequence ID" value="NZ_BNJK01000002.1"/>
</dbReference>
<name>A0A8J3N796_9CHLR</name>
<comment type="caution">
    <text evidence="1">The sequence shown here is derived from an EMBL/GenBank/DDBJ whole genome shotgun (WGS) entry which is preliminary data.</text>
</comment>
<protein>
    <submittedName>
        <fullName evidence="1">Uncharacterized protein</fullName>
    </submittedName>
</protein>
<gene>
    <name evidence="1" type="ORF">KSF_084260</name>
</gene>
<dbReference type="EMBL" id="BNJK01000002">
    <property type="protein sequence ID" value="GHO98378.1"/>
    <property type="molecule type" value="Genomic_DNA"/>
</dbReference>
<sequence>MNPRKPTKEEKNELIHFLVENDYGGYEEDKETAEGIVENAAIAVFDDYATGSPGYVGKVMVVVYDGGTEQTETYSWNTLDRTKSRDVAIHEV</sequence>
<evidence type="ECO:0000313" key="2">
    <source>
        <dbReference type="Proteomes" id="UP000597444"/>
    </source>
</evidence>
<reference evidence="1" key="1">
    <citation type="submission" date="2020-10" db="EMBL/GenBank/DDBJ databases">
        <title>Taxonomic study of unclassified bacteria belonging to the class Ktedonobacteria.</title>
        <authorList>
            <person name="Yabe S."/>
            <person name="Wang C.M."/>
            <person name="Zheng Y."/>
            <person name="Sakai Y."/>
            <person name="Cavaletti L."/>
            <person name="Monciardini P."/>
            <person name="Donadio S."/>
        </authorList>
    </citation>
    <scope>NUCLEOTIDE SEQUENCE</scope>
    <source>
        <strain evidence="1">ID150040</strain>
    </source>
</reference>
<keyword evidence="2" id="KW-1185">Reference proteome</keyword>
<proteinExistence type="predicted"/>
<evidence type="ECO:0000313" key="1">
    <source>
        <dbReference type="EMBL" id="GHO98378.1"/>
    </source>
</evidence>
<accession>A0A8J3N796</accession>
<dbReference type="Proteomes" id="UP000597444">
    <property type="component" value="Unassembled WGS sequence"/>
</dbReference>
<dbReference type="AlphaFoldDB" id="A0A8J3N796"/>
<organism evidence="1 2">
    <name type="scientific">Reticulibacter mediterranei</name>
    <dbReference type="NCBI Taxonomy" id="2778369"/>
    <lineage>
        <taxon>Bacteria</taxon>
        <taxon>Bacillati</taxon>
        <taxon>Chloroflexota</taxon>
        <taxon>Ktedonobacteria</taxon>
        <taxon>Ktedonobacterales</taxon>
        <taxon>Reticulibacteraceae</taxon>
        <taxon>Reticulibacter</taxon>
    </lineage>
</organism>